<evidence type="ECO:0000256" key="3">
    <source>
        <dbReference type="ARBA" id="ARBA00022989"/>
    </source>
</evidence>
<keyword evidence="4 6" id="KW-0472">Membrane</keyword>
<gene>
    <name evidence="7" type="ORF">SPIL2461_LOCUS5097</name>
</gene>
<feature type="transmembrane region" description="Helical" evidence="6">
    <location>
        <begin position="400"/>
        <end position="417"/>
    </location>
</feature>
<reference evidence="7" key="1">
    <citation type="submission" date="2021-02" db="EMBL/GenBank/DDBJ databases">
        <authorList>
            <person name="Dougan E. K."/>
            <person name="Rhodes N."/>
            <person name="Thang M."/>
            <person name="Chan C."/>
        </authorList>
    </citation>
    <scope>NUCLEOTIDE SEQUENCE</scope>
</reference>
<name>A0A812LZ93_SYMPI</name>
<evidence type="ECO:0000313" key="7">
    <source>
        <dbReference type="EMBL" id="CAE7255047.1"/>
    </source>
</evidence>
<evidence type="ECO:0000313" key="8">
    <source>
        <dbReference type="Proteomes" id="UP000649617"/>
    </source>
</evidence>
<dbReference type="InterPro" id="IPR007271">
    <property type="entry name" value="Nuc_sug_transpt"/>
</dbReference>
<feature type="transmembrane region" description="Helical" evidence="6">
    <location>
        <begin position="263"/>
        <end position="283"/>
    </location>
</feature>
<feature type="compositionally biased region" description="Basic and acidic residues" evidence="5">
    <location>
        <begin position="449"/>
        <end position="478"/>
    </location>
</feature>
<dbReference type="Proteomes" id="UP000649617">
    <property type="component" value="Unassembled WGS sequence"/>
</dbReference>
<feature type="transmembrane region" description="Helical" evidence="6">
    <location>
        <begin position="118"/>
        <end position="141"/>
    </location>
</feature>
<dbReference type="EMBL" id="CAJNIZ010007091">
    <property type="protein sequence ID" value="CAE7255047.1"/>
    <property type="molecule type" value="Genomic_DNA"/>
</dbReference>
<proteinExistence type="predicted"/>
<dbReference type="GO" id="GO:0015165">
    <property type="term" value="F:pyrimidine nucleotide-sugar transmembrane transporter activity"/>
    <property type="evidence" value="ECO:0007669"/>
    <property type="project" value="InterPro"/>
</dbReference>
<dbReference type="PANTHER" id="PTHR10231">
    <property type="entry name" value="NUCLEOTIDE-SUGAR TRANSMEMBRANE TRANSPORTER"/>
    <property type="match status" value="1"/>
</dbReference>
<organism evidence="7 8">
    <name type="scientific">Symbiodinium pilosum</name>
    <name type="common">Dinoflagellate</name>
    <dbReference type="NCBI Taxonomy" id="2952"/>
    <lineage>
        <taxon>Eukaryota</taxon>
        <taxon>Sar</taxon>
        <taxon>Alveolata</taxon>
        <taxon>Dinophyceae</taxon>
        <taxon>Suessiales</taxon>
        <taxon>Symbiodiniaceae</taxon>
        <taxon>Symbiodinium</taxon>
    </lineage>
</organism>
<comment type="subcellular location">
    <subcellularLocation>
        <location evidence="1">Membrane</location>
        <topology evidence="1">Multi-pass membrane protein</topology>
    </subcellularLocation>
</comment>
<keyword evidence="2 6" id="KW-0812">Transmembrane</keyword>
<feature type="transmembrane region" description="Helical" evidence="6">
    <location>
        <begin position="423"/>
        <end position="444"/>
    </location>
</feature>
<feature type="transmembrane region" description="Helical" evidence="6">
    <location>
        <begin position="235"/>
        <end position="251"/>
    </location>
</feature>
<evidence type="ECO:0000256" key="4">
    <source>
        <dbReference type="ARBA" id="ARBA00023136"/>
    </source>
</evidence>
<feature type="transmembrane region" description="Helical" evidence="6">
    <location>
        <begin position="371"/>
        <end position="393"/>
    </location>
</feature>
<evidence type="ECO:0000256" key="5">
    <source>
        <dbReference type="SAM" id="MobiDB-lite"/>
    </source>
</evidence>
<protein>
    <submittedName>
        <fullName evidence="7">Uncharacterized protein</fullName>
    </submittedName>
</protein>
<feature type="region of interest" description="Disordered" evidence="5">
    <location>
        <begin position="449"/>
        <end position="505"/>
    </location>
</feature>
<keyword evidence="8" id="KW-1185">Reference proteome</keyword>
<dbReference type="Pfam" id="PF04142">
    <property type="entry name" value="Nuc_sug_transp"/>
    <property type="match status" value="1"/>
</dbReference>
<comment type="caution">
    <text evidence="7">The sequence shown here is derived from an EMBL/GenBank/DDBJ whole genome shotgun (WGS) entry which is preliminary data.</text>
</comment>
<dbReference type="AlphaFoldDB" id="A0A812LZ93"/>
<keyword evidence="3 6" id="KW-1133">Transmembrane helix</keyword>
<evidence type="ECO:0000256" key="2">
    <source>
        <dbReference type="ARBA" id="ARBA00022692"/>
    </source>
</evidence>
<feature type="compositionally biased region" description="Basic and acidic residues" evidence="5">
    <location>
        <begin position="489"/>
        <end position="505"/>
    </location>
</feature>
<evidence type="ECO:0000256" key="1">
    <source>
        <dbReference type="ARBA" id="ARBA00004141"/>
    </source>
</evidence>
<accession>A0A812LZ93</accession>
<dbReference type="OrthoDB" id="416194at2759"/>
<sequence>MSDTTYARRRDIEDRFGLSESLGHFHRSVSEGIPQRHSQLYSPAAFDVDMSLSCMPPHEYHESAEKRPVDGSPDSEAIELVRYRLDRYSCLAFAGYVLITANDSVIKDWSKGGRASFPYAVSSVMLGAAVASFSIGLLAALGKEGVKGVRFDPFSVVKVARVNVFFQIAGFLKFAALTKVTPDAVSILSQMNLFLLALAVRQQHKKAFSTEQWLSLTMICCGVVLYMSSREGQTLWIASVSFLAAASYVMYKDTGKSYKRRALALALLASACTLTFLSWPQQWSPLGVESAMTWSAEILSGCLCILGMCCCETLASVFLELFFKEKEGADPQPFPIQKMHVDCSSILFSWCWFACNHWGSPFDLFEGWDGATIVVLLVMVCKAWLAGLVAKFLDSVMKQVASCMAIALMFLEMNFFGNPFASYEIVISVATVVLAILNFTICSFKKDKKEDEDKKDVDKKDSDKKDEDGKCTNDDHNKWPSNYKGLLPRSEKRKKDEDQSRSSNY</sequence>
<evidence type="ECO:0000256" key="6">
    <source>
        <dbReference type="SAM" id="Phobius"/>
    </source>
</evidence>
<dbReference type="GO" id="GO:0000139">
    <property type="term" value="C:Golgi membrane"/>
    <property type="evidence" value="ECO:0007669"/>
    <property type="project" value="InterPro"/>
</dbReference>